<keyword evidence="3" id="KW-0808">Transferase</keyword>
<protein>
    <submittedName>
        <fullName evidence="3">Phosphotransferase enzyme family protein</fullName>
    </submittedName>
</protein>
<dbReference type="InterPro" id="IPR002575">
    <property type="entry name" value="Aminoglycoside_PTrfase"/>
</dbReference>
<dbReference type="Gene3D" id="3.90.1200.10">
    <property type="match status" value="1"/>
</dbReference>
<dbReference type="InterPro" id="IPR011009">
    <property type="entry name" value="Kinase-like_dom_sf"/>
</dbReference>
<dbReference type="SUPFAM" id="SSF56112">
    <property type="entry name" value="Protein kinase-like (PK-like)"/>
    <property type="match status" value="1"/>
</dbReference>
<proteinExistence type="predicted"/>
<name>X8E1Z4_9MYCO</name>
<evidence type="ECO:0000256" key="1">
    <source>
        <dbReference type="SAM" id="MobiDB-lite"/>
    </source>
</evidence>
<reference evidence="3 4" key="1">
    <citation type="submission" date="2013-12" db="EMBL/GenBank/DDBJ databases">
        <authorList>
            <person name="Zelazny A."/>
            <person name="Olivier K."/>
            <person name="Holland S."/>
            <person name="Lenaerts A."/>
            <person name="Ordway D."/>
            <person name="DeGroote M.A."/>
            <person name="Parker T."/>
            <person name="Sizemore C."/>
            <person name="Tallon L.J."/>
            <person name="Sadzewicz L.K."/>
            <person name="Sengamalay N."/>
            <person name="Fraser C.M."/>
            <person name="Hine E."/>
            <person name="Shefchek K.A."/>
            <person name="Das S.P."/>
            <person name="Tettelin H."/>
        </authorList>
    </citation>
    <scope>NUCLEOTIDE SEQUENCE [LARGE SCALE GENOMIC DNA]</scope>
    <source>
        <strain evidence="3 4">1513</strain>
    </source>
</reference>
<dbReference type="PATRIC" id="fig|1299321.3.peg.709"/>
<accession>X8E1Z4</accession>
<evidence type="ECO:0000313" key="4">
    <source>
        <dbReference type="Proteomes" id="UP000023351"/>
    </source>
</evidence>
<feature type="region of interest" description="Disordered" evidence="1">
    <location>
        <begin position="215"/>
        <end position="237"/>
    </location>
</feature>
<dbReference type="AlphaFoldDB" id="X8E1Z4"/>
<evidence type="ECO:0000313" key="3">
    <source>
        <dbReference type="EMBL" id="EUA74246.1"/>
    </source>
</evidence>
<dbReference type="EMBL" id="JAOJ01000001">
    <property type="protein sequence ID" value="EUA74246.1"/>
    <property type="molecule type" value="Genomic_DNA"/>
</dbReference>
<organism evidence="3 4">
    <name type="scientific">Mycobacteroides abscessus subsp. bolletii 1513</name>
    <dbReference type="NCBI Taxonomy" id="1299321"/>
    <lineage>
        <taxon>Bacteria</taxon>
        <taxon>Bacillati</taxon>
        <taxon>Actinomycetota</taxon>
        <taxon>Actinomycetes</taxon>
        <taxon>Mycobacteriales</taxon>
        <taxon>Mycobacteriaceae</taxon>
        <taxon>Mycobacteroides</taxon>
        <taxon>Mycobacteroides abscessus</taxon>
    </lineage>
</organism>
<evidence type="ECO:0000259" key="2">
    <source>
        <dbReference type="Pfam" id="PF01636"/>
    </source>
</evidence>
<dbReference type="Pfam" id="PF01636">
    <property type="entry name" value="APH"/>
    <property type="match status" value="1"/>
</dbReference>
<comment type="caution">
    <text evidence="3">The sequence shown here is derived from an EMBL/GenBank/DDBJ whole genome shotgun (WGS) entry which is preliminary data.</text>
</comment>
<sequence>MPGLPSNHSAFAQAALTSYGRDPHTPLRLLSLSENATYLVDDQQPMVLRVHRPGYHSLPAIRSELAWMTALRAETPVVTPELVRARNGSEVIAVGVDGITLHVDAMGFVPGCTAEETSGVVGYGKLGQLTAHMHDHAQRWRVPPGFTRFRWDLDSMFGPQARWGDWRQAPGLTDVDRVAVDAAVRDIIRRLSEYGCTPDRFGLIHADMRLSNLMVDPGRPDPTSPSSTSTTADGLGSWPISVRWSPGWKTRLWPRRPSRIGSMVISGCVGCPATIWA</sequence>
<dbReference type="GO" id="GO:0016740">
    <property type="term" value="F:transferase activity"/>
    <property type="evidence" value="ECO:0007669"/>
    <property type="project" value="UniProtKB-KW"/>
</dbReference>
<gene>
    <name evidence="3" type="ORF">I540_0741</name>
</gene>
<feature type="domain" description="Aminoglycoside phosphotransferase" evidence="2">
    <location>
        <begin position="33"/>
        <end position="219"/>
    </location>
</feature>
<dbReference type="Proteomes" id="UP000023351">
    <property type="component" value="Unassembled WGS sequence"/>
</dbReference>